<evidence type="ECO:0000313" key="4">
    <source>
        <dbReference type="Proteomes" id="UP000256964"/>
    </source>
</evidence>
<dbReference type="InterPro" id="IPR045340">
    <property type="entry name" value="DUF6533"/>
</dbReference>
<keyword evidence="1" id="KW-0472">Membrane</keyword>
<sequence length="184" mass="19775">MSSDADAAATVALFSSFYTESYCAVAASVLFIYEAFVTFDQEVACFWTAKRTGAALLFFANKWFSMLYYVMSAATTFAPFPSDKSCSTFIISITAVGVLPFITGAAFSALRALVLSRSKCLGLLVFALSLAPAGANLVASGYQLSGENFPPFGCVQTDNTTVAIDLRRRSSDDLVHLRTLISKQ</sequence>
<protein>
    <recommendedName>
        <fullName evidence="2">DUF6533 domain-containing protein</fullName>
    </recommendedName>
</protein>
<feature type="transmembrane region" description="Helical" evidence="1">
    <location>
        <begin position="121"/>
        <end position="142"/>
    </location>
</feature>
<feature type="non-terminal residue" evidence="3">
    <location>
        <position position="1"/>
    </location>
</feature>
<dbReference type="STRING" id="139420.A0A371D4G8"/>
<proteinExistence type="predicted"/>
<feature type="transmembrane region" description="Helical" evidence="1">
    <location>
        <begin position="89"/>
        <end position="114"/>
    </location>
</feature>
<organism evidence="3 4">
    <name type="scientific">Lentinus brumalis</name>
    <dbReference type="NCBI Taxonomy" id="2498619"/>
    <lineage>
        <taxon>Eukaryota</taxon>
        <taxon>Fungi</taxon>
        <taxon>Dikarya</taxon>
        <taxon>Basidiomycota</taxon>
        <taxon>Agaricomycotina</taxon>
        <taxon>Agaricomycetes</taxon>
        <taxon>Polyporales</taxon>
        <taxon>Polyporaceae</taxon>
        <taxon>Lentinus</taxon>
    </lineage>
</organism>
<evidence type="ECO:0000259" key="2">
    <source>
        <dbReference type="Pfam" id="PF20151"/>
    </source>
</evidence>
<dbReference type="Proteomes" id="UP000256964">
    <property type="component" value="Unassembled WGS sequence"/>
</dbReference>
<dbReference type="Pfam" id="PF20151">
    <property type="entry name" value="DUF6533"/>
    <property type="match status" value="1"/>
</dbReference>
<name>A0A371D4G8_9APHY</name>
<keyword evidence="1" id="KW-1133">Transmembrane helix</keyword>
<evidence type="ECO:0000256" key="1">
    <source>
        <dbReference type="SAM" id="Phobius"/>
    </source>
</evidence>
<gene>
    <name evidence="3" type="ORF">OH76DRAFT_1441859</name>
</gene>
<evidence type="ECO:0000313" key="3">
    <source>
        <dbReference type="EMBL" id="RDX47438.1"/>
    </source>
</evidence>
<feature type="transmembrane region" description="Helical" evidence="1">
    <location>
        <begin position="54"/>
        <end position="77"/>
    </location>
</feature>
<dbReference type="AlphaFoldDB" id="A0A371D4G8"/>
<keyword evidence="4" id="KW-1185">Reference proteome</keyword>
<dbReference type="EMBL" id="KZ857419">
    <property type="protein sequence ID" value="RDX47438.1"/>
    <property type="molecule type" value="Genomic_DNA"/>
</dbReference>
<accession>A0A371D4G8</accession>
<feature type="domain" description="DUF6533" evidence="2">
    <location>
        <begin position="22"/>
        <end position="67"/>
    </location>
</feature>
<feature type="transmembrane region" description="Helical" evidence="1">
    <location>
        <begin position="12"/>
        <end position="33"/>
    </location>
</feature>
<keyword evidence="1" id="KW-0812">Transmembrane</keyword>
<reference evidence="3 4" key="1">
    <citation type="journal article" date="2018" name="Biotechnol. Biofuels">
        <title>Integrative visual omics of the white-rot fungus Polyporus brumalis exposes the biotechnological potential of its oxidative enzymes for delignifying raw plant biomass.</title>
        <authorList>
            <person name="Miyauchi S."/>
            <person name="Rancon A."/>
            <person name="Drula E."/>
            <person name="Hage H."/>
            <person name="Chaduli D."/>
            <person name="Favel A."/>
            <person name="Grisel S."/>
            <person name="Henrissat B."/>
            <person name="Herpoel-Gimbert I."/>
            <person name="Ruiz-Duenas F.J."/>
            <person name="Chevret D."/>
            <person name="Hainaut M."/>
            <person name="Lin J."/>
            <person name="Wang M."/>
            <person name="Pangilinan J."/>
            <person name="Lipzen A."/>
            <person name="Lesage-Meessen L."/>
            <person name="Navarro D."/>
            <person name="Riley R."/>
            <person name="Grigoriev I.V."/>
            <person name="Zhou S."/>
            <person name="Raouche S."/>
            <person name="Rosso M.N."/>
        </authorList>
    </citation>
    <scope>NUCLEOTIDE SEQUENCE [LARGE SCALE GENOMIC DNA]</scope>
    <source>
        <strain evidence="3 4">BRFM 1820</strain>
    </source>
</reference>
<dbReference type="OrthoDB" id="2754252at2759"/>